<sequence>MFEAMENGLRSAARILALGLPADRPQARQRIKEASGELAKANAWVSKSEIMLAAHKAEHDLVTHDKFEYEVLGAEPGKAWAVLGYGPHNEGASIKRSRGGPNSDPEALNKSAAAVAAAQAQVAAARLKARDARIALLYREEQLDKLLADVEPDGRWIAPRARWTSSGRVRGTPLAGRYKHALRTLQDREGLYRAATGSGLASAEGQGHNAALLFFITYEVVDAWDRLDAVMEEIIAAEMGWEGEAREVSDWAWPRKEAGRRGAAAGAGDEDKDEDEPDAEPGIEGDVDPALDGDPSPAAPQPLPRNYADVQRVTSSTLPSRLGAALGASLRALYAAAPDDIDLDLALRTSSPGRARTPVRYLYGAAWERFVAAEGALGAGVGSGGEYGALGHAERLARALGTLGARGLVDAAAAAAARRLAALARSRYERYASVQVLLDREAECTEGKGDPEEDKDAPPFIFPMGTSRD</sequence>
<feature type="region of interest" description="Disordered" evidence="1">
    <location>
        <begin position="257"/>
        <end position="304"/>
    </location>
</feature>
<protein>
    <submittedName>
        <fullName evidence="2">Uncharacterized protein</fullName>
    </submittedName>
</protein>
<feature type="region of interest" description="Disordered" evidence="1">
    <location>
        <begin position="443"/>
        <end position="469"/>
    </location>
</feature>
<keyword evidence="3" id="KW-1185">Reference proteome</keyword>
<evidence type="ECO:0000313" key="3">
    <source>
        <dbReference type="Proteomes" id="UP001565368"/>
    </source>
</evidence>
<evidence type="ECO:0000256" key="1">
    <source>
        <dbReference type="SAM" id="MobiDB-lite"/>
    </source>
</evidence>
<dbReference type="Proteomes" id="UP001565368">
    <property type="component" value="Unassembled WGS sequence"/>
</dbReference>
<proteinExistence type="predicted"/>
<organism evidence="2 3">
    <name type="scientific">Vanrija albida</name>
    <dbReference type="NCBI Taxonomy" id="181172"/>
    <lineage>
        <taxon>Eukaryota</taxon>
        <taxon>Fungi</taxon>
        <taxon>Dikarya</taxon>
        <taxon>Basidiomycota</taxon>
        <taxon>Agaricomycotina</taxon>
        <taxon>Tremellomycetes</taxon>
        <taxon>Trichosporonales</taxon>
        <taxon>Trichosporonaceae</taxon>
        <taxon>Vanrija</taxon>
    </lineage>
</organism>
<reference evidence="2 3" key="1">
    <citation type="submission" date="2023-08" db="EMBL/GenBank/DDBJ databases">
        <title>Annotated Genome Sequence of Vanrija albida AlHP1.</title>
        <authorList>
            <person name="Herzog R."/>
        </authorList>
    </citation>
    <scope>NUCLEOTIDE SEQUENCE [LARGE SCALE GENOMIC DNA]</scope>
    <source>
        <strain evidence="2 3">AlHP1</strain>
    </source>
</reference>
<dbReference type="GeneID" id="95989975"/>
<dbReference type="RefSeq" id="XP_069205249.1">
    <property type="nucleotide sequence ID" value="XM_069357312.1"/>
</dbReference>
<gene>
    <name evidence="2" type="ORF">Q8F55_008932</name>
</gene>
<dbReference type="EMBL" id="JBBXJM010000007">
    <property type="protein sequence ID" value="KAL1405305.1"/>
    <property type="molecule type" value="Genomic_DNA"/>
</dbReference>
<feature type="compositionally biased region" description="Acidic residues" evidence="1">
    <location>
        <begin position="268"/>
        <end position="291"/>
    </location>
</feature>
<name>A0ABR3PSF5_9TREE</name>
<comment type="caution">
    <text evidence="2">The sequence shown here is derived from an EMBL/GenBank/DDBJ whole genome shotgun (WGS) entry which is preliminary data.</text>
</comment>
<accession>A0ABR3PSF5</accession>
<evidence type="ECO:0000313" key="2">
    <source>
        <dbReference type="EMBL" id="KAL1405305.1"/>
    </source>
</evidence>